<reference evidence="8 9" key="1">
    <citation type="submission" date="2024-04" db="EMBL/GenBank/DDBJ databases">
        <authorList>
            <person name="Waldvogel A.-M."/>
            <person name="Schoenle A."/>
        </authorList>
    </citation>
    <scope>NUCLEOTIDE SEQUENCE [LARGE SCALE GENOMIC DNA]</scope>
</reference>
<evidence type="ECO:0000313" key="8">
    <source>
        <dbReference type="EMBL" id="CAL1616275.1"/>
    </source>
</evidence>
<evidence type="ECO:0000313" key="9">
    <source>
        <dbReference type="Proteomes" id="UP001497482"/>
    </source>
</evidence>
<dbReference type="Gene3D" id="3.30.200.20">
    <property type="entry name" value="Phosphorylase Kinase, domain 1"/>
    <property type="match status" value="1"/>
</dbReference>
<dbReference type="PANTHER" id="PTHR45992">
    <property type="entry name" value="EUKARYOTIC ELONGATION FACTOR 2 KINASE-RELATED"/>
    <property type="match status" value="1"/>
</dbReference>
<gene>
    <name evidence="8" type="ORF">KC01_LOCUS42071</name>
</gene>
<keyword evidence="5" id="KW-0067">ATP-binding</keyword>
<dbReference type="PROSITE" id="PS51158">
    <property type="entry name" value="ALPHA_KINASE"/>
    <property type="match status" value="1"/>
</dbReference>
<dbReference type="GO" id="GO:0005524">
    <property type="term" value="F:ATP binding"/>
    <property type="evidence" value="ECO:0007669"/>
    <property type="project" value="UniProtKB-KW"/>
</dbReference>
<feature type="domain" description="Alpha-type protein kinase" evidence="7">
    <location>
        <begin position="177"/>
        <end position="412"/>
    </location>
</feature>
<accession>A0AAV2MSH1</accession>
<dbReference type="Pfam" id="PF02816">
    <property type="entry name" value="Alpha_kinase"/>
    <property type="match status" value="1"/>
</dbReference>
<keyword evidence="2" id="KW-0808">Transferase</keyword>
<dbReference type="InterPro" id="IPR004166">
    <property type="entry name" value="a-kinase_dom"/>
</dbReference>
<proteinExistence type="predicted"/>
<evidence type="ECO:0000259" key="7">
    <source>
        <dbReference type="PROSITE" id="PS51158"/>
    </source>
</evidence>
<dbReference type="GO" id="GO:0031037">
    <property type="term" value="P:myosin II filament disassembly"/>
    <property type="evidence" value="ECO:0007669"/>
    <property type="project" value="TreeGrafter"/>
</dbReference>
<evidence type="ECO:0000256" key="1">
    <source>
        <dbReference type="ARBA" id="ARBA00022527"/>
    </source>
</evidence>
<dbReference type="InterPro" id="IPR051852">
    <property type="entry name" value="Alpha-type_PK"/>
</dbReference>
<protein>
    <recommendedName>
        <fullName evidence="7">Alpha-type protein kinase domain-containing protein</fullName>
    </recommendedName>
</protein>
<dbReference type="EMBL" id="OZ035831">
    <property type="protein sequence ID" value="CAL1616275.1"/>
    <property type="molecule type" value="Genomic_DNA"/>
</dbReference>
<evidence type="ECO:0000256" key="5">
    <source>
        <dbReference type="ARBA" id="ARBA00022840"/>
    </source>
</evidence>
<sequence length="441" mass="50156">MMKGTLSKSRKLQSTRDRKWSKSSDFAEDKDSEEQSHYKKTVKIQENLPRTSLQSELSEACWRRPQRFKGESRRWSASASLSQLNPEPTDLLQRQMDLWSPTHSAWNSWSKSVRRSSVQSVPTSEVRTSSFQSSENLYPHYSAMERNNLMRLAHDVLFTPVSLMGGEEVSIYTLDEDPSECAASWSSQGLSAILQPLTSEEGSLYGGLRQGCRVLCTWAERDILMPGEVYVVKAFYQEVVRAWQRYFHGSTALQLCLREIQQQRAAQRMMKVFNQIKPEDHMPYSPHFLDVMLVLWHSNGQWLTIERNIPGDFRKFNHNTGEEIASCSPLEEMLLAFSHWTFEYSGREMLVLDIQGVGEALTDPTVIMADNHSDGRDGMLFGADNLGEAAISVFLRKHVCNACCRRLGLTDLRRHSTGRSESAESTSADEENSSDGSTEDL</sequence>
<dbReference type="PANTHER" id="PTHR45992:SF2">
    <property type="entry name" value="EUKARYOTIC ELONGATION FACTOR 2 KINASE"/>
    <property type="match status" value="1"/>
</dbReference>
<feature type="region of interest" description="Disordered" evidence="6">
    <location>
        <begin position="1"/>
        <end position="44"/>
    </location>
</feature>
<dbReference type="GO" id="GO:0004674">
    <property type="term" value="F:protein serine/threonine kinase activity"/>
    <property type="evidence" value="ECO:0007669"/>
    <property type="project" value="UniProtKB-KW"/>
</dbReference>
<keyword evidence="1" id="KW-0723">Serine/threonine-protein kinase</keyword>
<evidence type="ECO:0000256" key="4">
    <source>
        <dbReference type="ARBA" id="ARBA00022777"/>
    </source>
</evidence>
<keyword evidence="9" id="KW-1185">Reference proteome</keyword>
<feature type="region of interest" description="Disordered" evidence="6">
    <location>
        <begin position="415"/>
        <end position="441"/>
    </location>
</feature>
<dbReference type="InterPro" id="IPR011009">
    <property type="entry name" value="Kinase-like_dom_sf"/>
</dbReference>
<evidence type="ECO:0000256" key="6">
    <source>
        <dbReference type="SAM" id="MobiDB-lite"/>
    </source>
</evidence>
<feature type="compositionally biased region" description="Acidic residues" evidence="6">
    <location>
        <begin position="427"/>
        <end position="441"/>
    </location>
</feature>
<dbReference type="Proteomes" id="UP001497482">
    <property type="component" value="Chromosome 9"/>
</dbReference>
<evidence type="ECO:0000256" key="3">
    <source>
        <dbReference type="ARBA" id="ARBA00022741"/>
    </source>
</evidence>
<name>A0AAV2MSH1_KNICA</name>
<keyword evidence="4" id="KW-0418">Kinase</keyword>
<dbReference type="SUPFAM" id="SSF56112">
    <property type="entry name" value="Protein kinase-like (PK-like)"/>
    <property type="match status" value="1"/>
</dbReference>
<dbReference type="GO" id="GO:1903013">
    <property type="term" value="P:response to differentiation-inducing factor 1"/>
    <property type="evidence" value="ECO:0007669"/>
    <property type="project" value="TreeGrafter"/>
</dbReference>
<dbReference type="SMART" id="SM00811">
    <property type="entry name" value="Alpha_kinase"/>
    <property type="match status" value="1"/>
</dbReference>
<dbReference type="Gene3D" id="3.20.200.10">
    <property type="entry name" value="MHCK/EF2 kinase"/>
    <property type="match status" value="1"/>
</dbReference>
<organism evidence="8 9">
    <name type="scientific">Knipowitschia caucasica</name>
    <name type="common">Caucasian dwarf goby</name>
    <name type="synonym">Pomatoschistus caucasicus</name>
    <dbReference type="NCBI Taxonomy" id="637954"/>
    <lineage>
        <taxon>Eukaryota</taxon>
        <taxon>Metazoa</taxon>
        <taxon>Chordata</taxon>
        <taxon>Craniata</taxon>
        <taxon>Vertebrata</taxon>
        <taxon>Euteleostomi</taxon>
        <taxon>Actinopterygii</taxon>
        <taxon>Neopterygii</taxon>
        <taxon>Teleostei</taxon>
        <taxon>Neoteleostei</taxon>
        <taxon>Acanthomorphata</taxon>
        <taxon>Gobiaria</taxon>
        <taxon>Gobiiformes</taxon>
        <taxon>Gobioidei</taxon>
        <taxon>Gobiidae</taxon>
        <taxon>Gobiinae</taxon>
        <taxon>Knipowitschia</taxon>
    </lineage>
</organism>
<feature type="compositionally biased region" description="Basic and acidic residues" evidence="6">
    <location>
        <begin position="14"/>
        <end position="37"/>
    </location>
</feature>
<evidence type="ECO:0000256" key="2">
    <source>
        <dbReference type="ARBA" id="ARBA00022679"/>
    </source>
</evidence>
<keyword evidence="3" id="KW-0547">Nucleotide-binding</keyword>
<dbReference type="AlphaFoldDB" id="A0AAV2MSH1"/>